<proteinExistence type="predicted"/>
<gene>
    <name evidence="5" type="ORF">MIPYR_10079</name>
</gene>
<feature type="domain" description="DUF3048" evidence="4">
    <location>
        <begin position="228"/>
        <end position="336"/>
    </location>
</feature>
<organism evidence="5">
    <name type="scientific">uncultured Microbacterium sp</name>
    <dbReference type="NCBI Taxonomy" id="191216"/>
    <lineage>
        <taxon>Bacteria</taxon>
        <taxon>Bacillati</taxon>
        <taxon>Actinomycetota</taxon>
        <taxon>Actinomycetes</taxon>
        <taxon>Micrococcales</taxon>
        <taxon>Microbacteriaceae</taxon>
        <taxon>Microbacterium</taxon>
        <taxon>environmental samples</taxon>
    </lineage>
</organism>
<dbReference type="EMBL" id="FLQR01000001">
    <property type="protein sequence ID" value="SBS69898.1"/>
    <property type="molecule type" value="Genomic_DNA"/>
</dbReference>
<dbReference type="InterPro" id="IPR035328">
    <property type="entry name" value="DUF3048_C"/>
</dbReference>
<dbReference type="AlphaFoldDB" id="A0A1Y5P1S6"/>
<dbReference type="SUPFAM" id="SSF159774">
    <property type="entry name" value="YerB-like"/>
    <property type="match status" value="1"/>
</dbReference>
<evidence type="ECO:0000256" key="2">
    <source>
        <dbReference type="SAM" id="SignalP"/>
    </source>
</evidence>
<feature type="signal peptide" evidence="2">
    <location>
        <begin position="1"/>
        <end position="30"/>
    </location>
</feature>
<feature type="domain" description="DUF3048" evidence="3">
    <location>
        <begin position="73"/>
        <end position="200"/>
    </location>
</feature>
<dbReference type="RefSeq" id="WP_295572253.1">
    <property type="nucleotide sequence ID" value="NZ_FLQR01000001.1"/>
</dbReference>
<evidence type="ECO:0000256" key="1">
    <source>
        <dbReference type="SAM" id="MobiDB-lite"/>
    </source>
</evidence>
<feature type="region of interest" description="Disordered" evidence="1">
    <location>
        <begin position="28"/>
        <end position="57"/>
    </location>
</feature>
<feature type="chain" id="PRO_5013187194" description="DUF3048 domain-containing protein" evidence="2">
    <location>
        <begin position="31"/>
        <end position="349"/>
    </location>
</feature>
<dbReference type="InterPro" id="IPR021416">
    <property type="entry name" value="DUF3048_N"/>
</dbReference>
<keyword evidence="2" id="KW-0732">Signal</keyword>
<feature type="compositionally biased region" description="Low complexity" evidence="1">
    <location>
        <begin position="28"/>
        <end position="44"/>
    </location>
</feature>
<accession>A0A1Y5P1S6</accession>
<sequence>MNHRRRRLLAVTALTAAALLLAACAPTSTASPSATPRVTRSAEPTPSPTPTPTPTRVVQTAPLRGTVVQDAAALGPALSAKIDNHPDARPQWGLERTDIVFEELVEGGITRYVAVWHSDVPAQIGPIRSIRPMDPDIIAPFGGIVAYSGGQGRFVRMMKATDVHNAIHGGADDRFMYRTTKRTAPHNVIVEARKLRARYATLAPPAVQFLFAPRGHAPIFGEDAAGMDVRFARDSARSWRWDAGSAAYLRSQNGRADVDASGKRLRATNVVVLRVAIDWSYGIVPRTVMVGGSDAWISTGGRVIHGRWSKQSQTSPITLTNSASGEIRLAPGNTWVELVPTSGSISVVG</sequence>
<evidence type="ECO:0000259" key="3">
    <source>
        <dbReference type="Pfam" id="PF11258"/>
    </source>
</evidence>
<evidence type="ECO:0000313" key="5">
    <source>
        <dbReference type="EMBL" id="SBS69898.1"/>
    </source>
</evidence>
<name>A0A1Y5P1S6_9MICO</name>
<evidence type="ECO:0008006" key="6">
    <source>
        <dbReference type="Google" id="ProtNLM"/>
    </source>
</evidence>
<dbReference type="InterPro" id="IPR006311">
    <property type="entry name" value="TAT_signal"/>
</dbReference>
<protein>
    <recommendedName>
        <fullName evidence="6">DUF3048 domain-containing protein</fullName>
    </recommendedName>
</protein>
<dbReference type="PROSITE" id="PS51318">
    <property type="entry name" value="TAT"/>
    <property type="match status" value="1"/>
</dbReference>
<dbReference type="PROSITE" id="PS51257">
    <property type="entry name" value="PROKAR_LIPOPROTEIN"/>
    <property type="match status" value="1"/>
</dbReference>
<dbReference type="Pfam" id="PF17479">
    <property type="entry name" value="DUF3048_C"/>
    <property type="match status" value="1"/>
</dbReference>
<dbReference type="Pfam" id="PF11258">
    <property type="entry name" value="DUF3048"/>
    <property type="match status" value="1"/>
</dbReference>
<reference evidence="5" key="1">
    <citation type="submission" date="2016-03" db="EMBL/GenBank/DDBJ databases">
        <authorList>
            <person name="Ploux O."/>
        </authorList>
    </citation>
    <scope>NUCLEOTIDE SEQUENCE</scope>
    <source>
        <strain evidence="5">UC1</strain>
    </source>
</reference>
<evidence type="ECO:0000259" key="4">
    <source>
        <dbReference type="Pfam" id="PF17479"/>
    </source>
</evidence>
<dbReference type="Gene3D" id="3.50.90.10">
    <property type="entry name" value="YerB-like"/>
    <property type="match status" value="1"/>
</dbReference>
<dbReference type="InterPro" id="IPR023158">
    <property type="entry name" value="YerB-like_sf"/>
</dbReference>